<proteinExistence type="predicted"/>
<evidence type="ECO:0000313" key="2">
    <source>
        <dbReference type="Proteomes" id="UP000315283"/>
    </source>
</evidence>
<evidence type="ECO:0000313" key="1">
    <source>
        <dbReference type="EMBL" id="RZO28645.1"/>
    </source>
</evidence>
<dbReference type="SUPFAM" id="SSF53067">
    <property type="entry name" value="Actin-like ATPase domain"/>
    <property type="match status" value="1"/>
</dbReference>
<protein>
    <recommendedName>
        <fullName evidence="3">Gcp-like domain-containing protein</fullName>
    </recommendedName>
</protein>
<evidence type="ECO:0008006" key="3">
    <source>
        <dbReference type="Google" id="ProtNLM"/>
    </source>
</evidence>
<dbReference type="Proteomes" id="UP000315283">
    <property type="component" value="Unassembled WGS sequence"/>
</dbReference>
<name>A0A520N5F1_9GAMM</name>
<gene>
    <name evidence="1" type="ORF">EVA97_02430</name>
</gene>
<reference evidence="1 2" key="1">
    <citation type="submission" date="2019-02" db="EMBL/GenBank/DDBJ databases">
        <title>Prokaryotic population dynamics and viral predation in marine succession experiment using metagenomics: the confinement effect.</title>
        <authorList>
            <person name="Haro-Moreno J.M."/>
            <person name="Rodriguez-Valera F."/>
            <person name="Lopez-Perez M."/>
        </authorList>
    </citation>
    <scope>NUCLEOTIDE SEQUENCE [LARGE SCALE GENOMIC DNA]</scope>
    <source>
        <strain evidence="1">MED-G164</strain>
    </source>
</reference>
<dbReference type="InterPro" id="IPR043129">
    <property type="entry name" value="ATPase_NBD"/>
</dbReference>
<organism evidence="1 2">
    <name type="scientific">SAR86 cluster bacterium</name>
    <dbReference type="NCBI Taxonomy" id="2030880"/>
    <lineage>
        <taxon>Bacteria</taxon>
        <taxon>Pseudomonadati</taxon>
        <taxon>Pseudomonadota</taxon>
        <taxon>Gammaproteobacteria</taxon>
        <taxon>SAR86 cluster</taxon>
    </lineage>
</organism>
<accession>A0A520N5F1</accession>
<comment type="caution">
    <text evidence="1">The sequence shown here is derived from an EMBL/GenBank/DDBJ whole genome shotgun (WGS) entry which is preliminary data.</text>
</comment>
<dbReference type="Gene3D" id="3.30.420.40">
    <property type="match status" value="1"/>
</dbReference>
<sequence>MKILAIKTSGDHTSVCVILNDEINSFSMTHDRKERPDWNLFLTNIGHKRTFSLKDIDLFAYANSQDSYTATRTVASYLKGIAVALSKPLMAVAEEDNKNFEADIVAKIAKKNFLAVDKNCEQFDPNNANPLYKQESTFKKLDE</sequence>
<dbReference type="EMBL" id="SHBJ01000011">
    <property type="protein sequence ID" value="RZO28645.1"/>
    <property type="molecule type" value="Genomic_DNA"/>
</dbReference>
<dbReference type="AlphaFoldDB" id="A0A520N5F1"/>